<dbReference type="AlphaFoldDB" id="A0A7D9JFE9"/>
<dbReference type="InterPro" id="IPR041020">
    <property type="entry name" value="PH_16"/>
</dbReference>
<dbReference type="InterPro" id="IPR051632">
    <property type="entry name" value="Rho_GEF"/>
</dbReference>
<dbReference type="Proteomes" id="UP001152795">
    <property type="component" value="Unassembled WGS sequence"/>
</dbReference>
<name>A0A7D9JFE9_PARCT</name>
<accession>A0A7D9JFE9</accession>
<dbReference type="SUPFAM" id="SSF50729">
    <property type="entry name" value="PH domain-like"/>
    <property type="match status" value="1"/>
</dbReference>
<dbReference type="OrthoDB" id="28045at2759"/>
<feature type="compositionally biased region" description="Basic and acidic residues" evidence="1">
    <location>
        <begin position="319"/>
        <end position="338"/>
    </location>
</feature>
<evidence type="ECO:0000313" key="3">
    <source>
        <dbReference type="Proteomes" id="UP001152795"/>
    </source>
</evidence>
<dbReference type="PANTHER" id="PTHR13944:SF21">
    <property type="entry name" value="CYSTS, ISOFORM C"/>
    <property type="match status" value="1"/>
</dbReference>
<dbReference type="Gene3D" id="1.10.287.2510">
    <property type="match status" value="1"/>
</dbReference>
<reference evidence="2" key="1">
    <citation type="submission" date="2020-04" db="EMBL/GenBank/DDBJ databases">
        <authorList>
            <person name="Alioto T."/>
            <person name="Alioto T."/>
            <person name="Gomez Garrido J."/>
        </authorList>
    </citation>
    <scope>NUCLEOTIDE SEQUENCE</scope>
    <source>
        <strain evidence="2">A484AB</strain>
    </source>
</reference>
<feature type="non-terminal residue" evidence="2">
    <location>
        <position position="338"/>
    </location>
</feature>
<dbReference type="PANTHER" id="PTHR13944">
    <property type="entry name" value="AGAP007712-PA"/>
    <property type="match status" value="1"/>
</dbReference>
<evidence type="ECO:0000256" key="1">
    <source>
        <dbReference type="SAM" id="MobiDB-lite"/>
    </source>
</evidence>
<dbReference type="Pfam" id="PF17838">
    <property type="entry name" value="PH_16"/>
    <property type="match status" value="1"/>
</dbReference>
<dbReference type="SMART" id="SM00233">
    <property type="entry name" value="PH"/>
    <property type="match status" value="1"/>
</dbReference>
<dbReference type="InterPro" id="IPR011993">
    <property type="entry name" value="PH-like_dom_sf"/>
</dbReference>
<dbReference type="GO" id="GO:0035023">
    <property type="term" value="P:regulation of Rho protein signal transduction"/>
    <property type="evidence" value="ECO:0007669"/>
    <property type="project" value="TreeGrafter"/>
</dbReference>
<dbReference type="EMBL" id="CACRXK020015445">
    <property type="protein sequence ID" value="CAB4028376.1"/>
    <property type="molecule type" value="Genomic_DNA"/>
</dbReference>
<keyword evidence="3" id="KW-1185">Reference proteome</keyword>
<organism evidence="2 3">
    <name type="scientific">Paramuricea clavata</name>
    <name type="common">Red gorgonian</name>
    <name type="synonym">Violescent sea-whip</name>
    <dbReference type="NCBI Taxonomy" id="317549"/>
    <lineage>
        <taxon>Eukaryota</taxon>
        <taxon>Metazoa</taxon>
        <taxon>Cnidaria</taxon>
        <taxon>Anthozoa</taxon>
        <taxon>Octocorallia</taxon>
        <taxon>Malacalcyonacea</taxon>
        <taxon>Plexauridae</taxon>
        <taxon>Paramuricea</taxon>
    </lineage>
</organism>
<sequence length="338" mass="38153">SNADHKELQKALLLVKDATKAVDNAIKDYEKQSRLKDIKIRMEKGSVVLKSGQKIKNSRFVEYNSKMIHDGILQWKNARGKLTETHVVVLESMVAFLQENDKKFSLLSIDGKSPCIALKTLMVREVATDKCAIYFVSTSKKGPEMYEFVSSSQKEKRLWCAIITDAIAKAPEDTGELFHSPEEEKKLAEERLKRRNEILEIMKGKDKELSDLVEEKNKLANEMKELWQIPEGDGKTKEDKRISANERARSLLLSAITQLTADTGLIRESHSDSELAAATYDDKKTSSPKRAETFGGFDRRPSQKASRRPTTTIPEGESEEKPRRDSGLSLASKDHIVV</sequence>
<feature type="region of interest" description="Disordered" evidence="1">
    <location>
        <begin position="278"/>
        <end position="338"/>
    </location>
</feature>
<proteinExistence type="predicted"/>
<dbReference type="InterPro" id="IPR001849">
    <property type="entry name" value="PH_domain"/>
</dbReference>
<feature type="compositionally biased region" description="Basic and acidic residues" evidence="1">
    <location>
        <begin position="280"/>
        <end position="301"/>
    </location>
</feature>
<dbReference type="Gene3D" id="2.30.29.30">
    <property type="entry name" value="Pleckstrin-homology domain (PH domain)/Phosphotyrosine-binding domain (PTB)"/>
    <property type="match status" value="1"/>
</dbReference>
<protein>
    <submittedName>
        <fullName evidence="2">Uncharacterized protein</fullName>
    </submittedName>
</protein>
<comment type="caution">
    <text evidence="2">The sequence shown here is derived from an EMBL/GenBank/DDBJ whole genome shotgun (WGS) entry which is preliminary data.</text>
</comment>
<gene>
    <name evidence="2" type="ORF">PACLA_8A086645</name>
</gene>
<dbReference type="CDD" id="cd13329">
    <property type="entry name" value="PH_RhoGEF"/>
    <property type="match status" value="1"/>
</dbReference>
<evidence type="ECO:0000313" key="2">
    <source>
        <dbReference type="EMBL" id="CAB4028376.1"/>
    </source>
</evidence>